<accession>A0A8S5TG12</accession>
<organism evidence="1">
    <name type="scientific">Siphoviridae sp. ct1IF5</name>
    <dbReference type="NCBI Taxonomy" id="2827765"/>
    <lineage>
        <taxon>Viruses</taxon>
        <taxon>Duplodnaviria</taxon>
        <taxon>Heunggongvirae</taxon>
        <taxon>Uroviricota</taxon>
        <taxon>Caudoviricetes</taxon>
    </lineage>
</organism>
<dbReference type="EMBL" id="BK032815">
    <property type="protein sequence ID" value="DAF61706.1"/>
    <property type="molecule type" value="Genomic_DNA"/>
</dbReference>
<reference evidence="1" key="1">
    <citation type="journal article" date="2021" name="Proc. Natl. Acad. Sci. U.S.A.">
        <title>A Catalog of Tens of Thousands of Viruses from Human Metagenomes Reveals Hidden Associations with Chronic Diseases.</title>
        <authorList>
            <person name="Tisza M.J."/>
            <person name="Buck C.B."/>
        </authorList>
    </citation>
    <scope>NUCLEOTIDE SEQUENCE</scope>
    <source>
        <strain evidence="1">Ct1IF5</strain>
    </source>
</reference>
<sequence>MKFYERLESWSYLLRSKALYHELKYYVKKKQTHIKRLYHFNSRGIGKAYNLMKISGKYKIPLIESNIMSAKWACECYRKFQPIVITPIQLEERVKHGSLILVDERQLFSNNDKKALQKYICIGFEAVFLKKYVVVEYVDTQGRILC</sequence>
<name>A0A8S5TG12_9CAUD</name>
<proteinExistence type="predicted"/>
<protein>
    <submittedName>
        <fullName evidence="1">Uncharacterized protein</fullName>
    </submittedName>
</protein>
<evidence type="ECO:0000313" key="1">
    <source>
        <dbReference type="EMBL" id="DAF61706.1"/>
    </source>
</evidence>